<dbReference type="Pfam" id="PF00471">
    <property type="entry name" value="Ribosomal_L33"/>
    <property type="match status" value="1"/>
</dbReference>
<dbReference type="SUPFAM" id="SSF57829">
    <property type="entry name" value="Zn-binding ribosomal proteins"/>
    <property type="match status" value="1"/>
</dbReference>
<name>A0A4R7P5B0_9GAMM</name>
<dbReference type="GO" id="GO:0003735">
    <property type="term" value="F:structural constituent of ribosome"/>
    <property type="evidence" value="ECO:0007669"/>
    <property type="project" value="InterPro"/>
</dbReference>
<evidence type="ECO:0000256" key="2">
    <source>
        <dbReference type="ARBA" id="ARBA00022980"/>
    </source>
</evidence>
<dbReference type="HAMAP" id="MF_00294">
    <property type="entry name" value="Ribosomal_bL33"/>
    <property type="match status" value="1"/>
</dbReference>
<dbReference type="Proteomes" id="UP000295341">
    <property type="component" value="Unassembled WGS sequence"/>
</dbReference>
<dbReference type="PANTHER" id="PTHR15238:SF1">
    <property type="entry name" value="LARGE RIBOSOMAL SUBUNIT PROTEIN BL33M"/>
    <property type="match status" value="1"/>
</dbReference>
<dbReference type="RefSeq" id="WP_133882128.1">
    <property type="nucleotide sequence ID" value="NZ_MWIN01000002.1"/>
</dbReference>
<comment type="similarity">
    <text evidence="1 5">Belongs to the bacterial ribosomal protein bL33 family.</text>
</comment>
<dbReference type="GO" id="GO:0006412">
    <property type="term" value="P:translation"/>
    <property type="evidence" value="ECO:0007669"/>
    <property type="project" value="UniProtKB-UniRule"/>
</dbReference>
<dbReference type="InterPro" id="IPR011332">
    <property type="entry name" value="Ribosomal_zn-bd"/>
</dbReference>
<dbReference type="EMBL" id="SOBT01000009">
    <property type="protein sequence ID" value="TDU28589.1"/>
    <property type="molecule type" value="Genomic_DNA"/>
</dbReference>
<dbReference type="GO" id="GO:0022625">
    <property type="term" value="C:cytosolic large ribosomal subunit"/>
    <property type="evidence" value="ECO:0007669"/>
    <property type="project" value="TreeGrafter"/>
</dbReference>
<dbReference type="PROSITE" id="PS00582">
    <property type="entry name" value="RIBOSOMAL_L33"/>
    <property type="match status" value="1"/>
</dbReference>
<organism evidence="6 7">
    <name type="scientific">Panacagrimonas perspica</name>
    <dbReference type="NCBI Taxonomy" id="381431"/>
    <lineage>
        <taxon>Bacteria</taxon>
        <taxon>Pseudomonadati</taxon>
        <taxon>Pseudomonadota</taxon>
        <taxon>Gammaproteobacteria</taxon>
        <taxon>Nevskiales</taxon>
        <taxon>Nevskiaceae</taxon>
        <taxon>Panacagrimonas</taxon>
    </lineage>
</organism>
<dbReference type="NCBIfam" id="TIGR01023">
    <property type="entry name" value="rpmG_bact"/>
    <property type="match status" value="1"/>
</dbReference>
<comment type="caution">
    <text evidence="6">The sequence shown here is derived from an EMBL/GenBank/DDBJ whole genome shotgun (WGS) entry which is preliminary data.</text>
</comment>
<gene>
    <name evidence="5" type="primary">rpmG</name>
    <name evidence="6" type="ORF">DFR24_2964</name>
</gene>
<evidence type="ECO:0000256" key="5">
    <source>
        <dbReference type="HAMAP-Rule" id="MF_00294"/>
    </source>
</evidence>
<proteinExistence type="inferred from homology"/>
<reference evidence="6 7" key="1">
    <citation type="submission" date="2019-03" db="EMBL/GenBank/DDBJ databases">
        <title>Genomic Encyclopedia of Type Strains, Phase IV (KMG-IV): sequencing the most valuable type-strain genomes for metagenomic binning, comparative biology and taxonomic classification.</title>
        <authorList>
            <person name="Goeker M."/>
        </authorList>
    </citation>
    <scope>NUCLEOTIDE SEQUENCE [LARGE SCALE GENOMIC DNA]</scope>
    <source>
        <strain evidence="6 7">DSM 26377</strain>
    </source>
</reference>
<evidence type="ECO:0000256" key="4">
    <source>
        <dbReference type="ARBA" id="ARBA00035176"/>
    </source>
</evidence>
<dbReference type="InterPro" id="IPR001705">
    <property type="entry name" value="Ribosomal_bL33"/>
</dbReference>
<dbReference type="InterPro" id="IPR018264">
    <property type="entry name" value="Ribosomal_bL33_CS"/>
</dbReference>
<evidence type="ECO:0000313" key="7">
    <source>
        <dbReference type="Proteomes" id="UP000295341"/>
    </source>
</evidence>
<dbReference type="AlphaFoldDB" id="A0A4R7P5B0"/>
<dbReference type="NCBIfam" id="NF001860">
    <property type="entry name" value="PRK00595.1"/>
    <property type="match status" value="1"/>
</dbReference>
<dbReference type="PANTHER" id="PTHR15238">
    <property type="entry name" value="54S RIBOSOMAL PROTEIN L39, MITOCHONDRIAL"/>
    <property type="match status" value="1"/>
</dbReference>
<evidence type="ECO:0000313" key="6">
    <source>
        <dbReference type="EMBL" id="TDU28589.1"/>
    </source>
</evidence>
<sequence length="57" mass="6717">MAKGKKDREKIKLVSTADTGYYYTTTKNKKNTPDKFEFMKYDPVVRKHVAFKEAKIK</sequence>
<keyword evidence="3 5" id="KW-0687">Ribonucleoprotein</keyword>
<evidence type="ECO:0000256" key="3">
    <source>
        <dbReference type="ARBA" id="ARBA00023274"/>
    </source>
</evidence>
<dbReference type="InterPro" id="IPR038584">
    <property type="entry name" value="Ribosomal_bL33_sf"/>
</dbReference>
<keyword evidence="2 5" id="KW-0689">Ribosomal protein</keyword>
<protein>
    <recommendedName>
        <fullName evidence="4 5">Large ribosomal subunit protein bL33</fullName>
    </recommendedName>
</protein>
<accession>A0A4R7P5B0</accession>
<evidence type="ECO:0000256" key="1">
    <source>
        <dbReference type="ARBA" id="ARBA00007596"/>
    </source>
</evidence>
<dbReference type="Gene3D" id="2.20.28.120">
    <property type="entry name" value="Ribosomal protein L33"/>
    <property type="match status" value="1"/>
</dbReference>
<keyword evidence="7" id="KW-1185">Reference proteome</keyword>